<proteinExistence type="predicted"/>
<dbReference type="Proteomes" id="UP000053841">
    <property type="component" value="Unassembled WGS sequence"/>
</dbReference>
<dbReference type="EMBL" id="KI964589">
    <property type="protein sequence ID" value="EUC34549.1"/>
    <property type="molecule type" value="Genomic_DNA"/>
</dbReference>
<accession>W6YGB7</accession>
<feature type="compositionally biased region" description="Polar residues" evidence="1">
    <location>
        <begin position="36"/>
        <end position="49"/>
    </location>
</feature>
<dbReference type="AlphaFoldDB" id="W6YGB7"/>
<keyword evidence="3" id="KW-1185">Reference proteome</keyword>
<dbReference type="HOGENOM" id="CLU_2249636_0_0_1"/>
<dbReference type="GeneID" id="19145776"/>
<reference evidence="2 3" key="1">
    <citation type="journal article" date="2013" name="PLoS Genet.">
        <title>Comparative genome structure, secondary metabolite, and effector coding capacity across Cochliobolus pathogens.</title>
        <authorList>
            <person name="Condon B.J."/>
            <person name="Leng Y."/>
            <person name="Wu D."/>
            <person name="Bushley K.E."/>
            <person name="Ohm R.A."/>
            <person name="Otillar R."/>
            <person name="Martin J."/>
            <person name="Schackwitz W."/>
            <person name="Grimwood J."/>
            <person name="MohdZainudin N."/>
            <person name="Xue C."/>
            <person name="Wang R."/>
            <person name="Manning V.A."/>
            <person name="Dhillon B."/>
            <person name="Tu Z.J."/>
            <person name="Steffenson B.J."/>
            <person name="Salamov A."/>
            <person name="Sun H."/>
            <person name="Lowry S."/>
            <person name="LaButti K."/>
            <person name="Han J."/>
            <person name="Copeland A."/>
            <person name="Lindquist E."/>
            <person name="Barry K."/>
            <person name="Schmutz J."/>
            <person name="Baker S.E."/>
            <person name="Ciuffetti L.M."/>
            <person name="Grigoriev I.V."/>
            <person name="Zhong S."/>
            <person name="Turgeon B.G."/>
        </authorList>
    </citation>
    <scope>NUCLEOTIDE SEQUENCE [LARGE SCALE GENOMIC DNA]</scope>
    <source>
        <strain evidence="2 3">26-R-13</strain>
    </source>
</reference>
<evidence type="ECO:0000256" key="1">
    <source>
        <dbReference type="SAM" id="MobiDB-lite"/>
    </source>
</evidence>
<dbReference type="RefSeq" id="XP_007711120.1">
    <property type="nucleotide sequence ID" value="XM_007712930.1"/>
</dbReference>
<feature type="region of interest" description="Disordered" evidence="1">
    <location>
        <begin position="20"/>
        <end position="52"/>
    </location>
</feature>
<name>W6YGB7_COCC2</name>
<evidence type="ECO:0000313" key="2">
    <source>
        <dbReference type="EMBL" id="EUC34549.1"/>
    </source>
</evidence>
<protein>
    <submittedName>
        <fullName evidence="2">Uncharacterized protein</fullName>
    </submittedName>
</protein>
<dbReference type="KEGG" id="bze:COCCADRAFT_25332"/>
<organism evidence="2 3">
    <name type="scientific">Cochliobolus carbonum (strain 26-R-13)</name>
    <name type="common">Maize leaf spot fungus</name>
    <name type="synonym">Bipolaris zeicola</name>
    <dbReference type="NCBI Taxonomy" id="930089"/>
    <lineage>
        <taxon>Eukaryota</taxon>
        <taxon>Fungi</taxon>
        <taxon>Dikarya</taxon>
        <taxon>Ascomycota</taxon>
        <taxon>Pezizomycotina</taxon>
        <taxon>Dothideomycetes</taxon>
        <taxon>Pleosporomycetidae</taxon>
        <taxon>Pleosporales</taxon>
        <taxon>Pleosporineae</taxon>
        <taxon>Pleosporaceae</taxon>
        <taxon>Bipolaris</taxon>
    </lineage>
</organism>
<sequence>MHVRAVGGGFSDSFGVNGSGRGFSAARTKGPASVLGENSNRTASMSRGNEANCGDCRANVHAPRPTTLYAAAAVAAAAARQIANEGLCSTKQDVPVSDRRQWSS</sequence>
<evidence type="ECO:0000313" key="3">
    <source>
        <dbReference type="Proteomes" id="UP000053841"/>
    </source>
</evidence>
<gene>
    <name evidence="2" type="ORF">COCCADRAFT_25332</name>
</gene>